<reference evidence="2 3" key="1">
    <citation type="submission" date="2016-10" db="EMBL/GenBank/DDBJ databases">
        <authorList>
            <person name="de Groot N.N."/>
        </authorList>
    </citation>
    <scope>NUCLEOTIDE SEQUENCE [LARGE SCALE GENOMIC DNA]</scope>
    <source>
        <strain evidence="2 3">LMG 27731</strain>
    </source>
</reference>
<dbReference type="PROSITE" id="PS50943">
    <property type="entry name" value="HTH_CROC1"/>
    <property type="match status" value="1"/>
</dbReference>
<feature type="domain" description="HTH cro/C1-type" evidence="1">
    <location>
        <begin position="29"/>
        <end position="82"/>
    </location>
</feature>
<dbReference type="PANTHER" id="PTHR35010">
    <property type="entry name" value="BLL4672 PROTEIN-RELATED"/>
    <property type="match status" value="1"/>
</dbReference>
<dbReference type="AlphaFoldDB" id="A0A1I7B569"/>
<dbReference type="Proteomes" id="UP000198844">
    <property type="component" value="Unassembled WGS sequence"/>
</dbReference>
<dbReference type="Gene3D" id="1.10.260.40">
    <property type="entry name" value="lambda repressor-like DNA-binding domains"/>
    <property type="match status" value="1"/>
</dbReference>
<dbReference type="SMART" id="SM00530">
    <property type="entry name" value="HTH_XRE"/>
    <property type="match status" value="1"/>
</dbReference>
<dbReference type="PANTHER" id="PTHR35010:SF3">
    <property type="entry name" value="BLL4873 PROTEIN"/>
    <property type="match status" value="1"/>
</dbReference>
<name>A0A1I7B569_9BURK</name>
<gene>
    <name evidence="2" type="ORF">SAMN05192563_1004184</name>
</gene>
<dbReference type="Gene3D" id="3.30.450.180">
    <property type="match status" value="1"/>
</dbReference>
<organism evidence="2 3">
    <name type="scientific">Paraburkholderia aspalathi</name>
    <dbReference type="NCBI Taxonomy" id="1324617"/>
    <lineage>
        <taxon>Bacteria</taxon>
        <taxon>Pseudomonadati</taxon>
        <taxon>Pseudomonadota</taxon>
        <taxon>Betaproteobacteria</taxon>
        <taxon>Burkholderiales</taxon>
        <taxon>Burkholderiaceae</taxon>
        <taxon>Paraburkholderia</taxon>
    </lineage>
</organism>
<accession>A0A1I7B569</accession>
<dbReference type="InterPro" id="IPR010982">
    <property type="entry name" value="Lambda_DNA-bd_dom_sf"/>
</dbReference>
<evidence type="ECO:0000313" key="2">
    <source>
        <dbReference type="EMBL" id="SFT82317.1"/>
    </source>
</evidence>
<dbReference type="CDD" id="cd00093">
    <property type="entry name" value="HTH_XRE"/>
    <property type="match status" value="1"/>
</dbReference>
<dbReference type="SUPFAM" id="SSF47413">
    <property type="entry name" value="lambda repressor-like DNA-binding domains"/>
    <property type="match status" value="1"/>
</dbReference>
<dbReference type="OrthoDB" id="5346389at2"/>
<dbReference type="InterPro" id="IPR001387">
    <property type="entry name" value="Cro/C1-type_HTH"/>
</dbReference>
<dbReference type="EMBL" id="FPBH01000004">
    <property type="protein sequence ID" value="SFT82317.1"/>
    <property type="molecule type" value="Genomic_DNA"/>
</dbReference>
<protein>
    <submittedName>
        <fullName evidence="2">Transcriptional regulator, XRE family</fullName>
    </submittedName>
</protein>
<proteinExistence type="predicted"/>
<dbReference type="Pfam" id="PF13560">
    <property type="entry name" value="HTH_31"/>
    <property type="match status" value="1"/>
</dbReference>
<evidence type="ECO:0000313" key="3">
    <source>
        <dbReference type="Proteomes" id="UP000198844"/>
    </source>
</evidence>
<sequence length="259" mass="28884">MRSSKQLGEFLRSRRTKLLPGDVELPTLRRRRAPGLRREEVAQLAGISVEWYIKLEQGRAVSPSASTISALGQALRLGKAELSHLRALAETPKRKAFVIEVVPETISHLVASFQQPAYVLGQRWDILAWNDAAADLFTDFALLPCEERNILLYMLGDPAARRLFGETWGDEARRMVSLFRVAHDLWAGDAAFGTLVEQLRTRCPEFSEWWTSHEVGAPVSGVKTMTHPVQGDLKFKFATFQANDNPALKLAIYAVAGDA</sequence>
<evidence type="ECO:0000259" key="1">
    <source>
        <dbReference type="PROSITE" id="PS50943"/>
    </source>
</evidence>
<dbReference type="Pfam" id="PF17765">
    <property type="entry name" value="MLTR_LBD"/>
    <property type="match status" value="1"/>
</dbReference>
<dbReference type="GO" id="GO:0003677">
    <property type="term" value="F:DNA binding"/>
    <property type="evidence" value="ECO:0007669"/>
    <property type="project" value="InterPro"/>
</dbReference>
<dbReference type="InterPro" id="IPR041413">
    <property type="entry name" value="MLTR_LBD"/>
</dbReference>